<proteinExistence type="predicted"/>
<evidence type="ECO:0000313" key="3">
    <source>
        <dbReference type="Proteomes" id="UP000499080"/>
    </source>
</evidence>
<comment type="caution">
    <text evidence="2">The sequence shown here is derived from an EMBL/GenBank/DDBJ whole genome shotgun (WGS) entry which is preliminary data.</text>
</comment>
<accession>A0A4Y2BSI3</accession>
<dbReference type="OrthoDB" id="6421002at2759"/>
<gene>
    <name evidence="2" type="ORF">AVEN_187524_1</name>
</gene>
<evidence type="ECO:0000313" key="2">
    <source>
        <dbReference type="EMBL" id="GBL95018.1"/>
    </source>
</evidence>
<dbReference type="Proteomes" id="UP000499080">
    <property type="component" value="Unassembled WGS sequence"/>
</dbReference>
<organism evidence="2 3">
    <name type="scientific">Araneus ventricosus</name>
    <name type="common">Orbweaver spider</name>
    <name type="synonym">Epeira ventricosa</name>
    <dbReference type="NCBI Taxonomy" id="182803"/>
    <lineage>
        <taxon>Eukaryota</taxon>
        <taxon>Metazoa</taxon>
        <taxon>Ecdysozoa</taxon>
        <taxon>Arthropoda</taxon>
        <taxon>Chelicerata</taxon>
        <taxon>Arachnida</taxon>
        <taxon>Araneae</taxon>
        <taxon>Araneomorphae</taxon>
        <taxon>Entelegynae</taxon>
        <taxon>Araneoidea</taxon>
        <taxon>Araneidae</taxon>
        <taxon>Araneus</taxon>
    </lineage>
</organism>
<protein>
    <submittedName>
        <fullName evidence="2">Uncharacterized protein</fullName>
    </submittedName>
</protein>
<keyword evidence="3" id="KW-1185">Reference proteome</keyword>
<sequence>MSLSYPEKISDHVTLEILIDDERKSYTSDSEEEKIALKRYQKVYKQCANHFRKRIGHYSQNSAIVDQDDSLNHQEYLGKHTKVQTLESFAQTDSVENTVAIQADIIPKISYDHFQKNQFVQTDEKYHYEGDIFYSDQDWDSNKSEYSDSSNFADSETHPFAKVIGLSSIPITKKRQQDHAGDLEEKTCRDSRWLVETKDSSDSESGPDFAAKTSHANDLTKRVSFCKTISPSVPPMHHFHRNTGAQTEYRVFINYCRGFRTS</sequence>
<evidence type="ECO:0000256" key="1">
    <source>
        <dbReference type="SAM" id="MobiDB-lite"/>
    </source>
</evidence>
<feature type="region of interest" description="Disordered" evidence="1">
    <location>
        <begin position="194"/>
        <end position="215"/>
    </location>
</feature>
<dbReference type="EMBL" id="BGPR01000107">
    <property type="protein sequence ID" value="GBL95018.1"/>
    <property type="molecule type" value="Genomic_DNA"/>
</dbReference>
<name>A0A4Y2BSI3_ARAVE</name>
<dbReference type="AlphaFoldDB" id="A0A4Y2BSI3"/>
<reference evidence="2 3" key="1">
    <citation type="journal article" date="2019" name="Sci. Rep.">
        <title>Orb-weaving spider Araneus ventricosus genome elucidates the spidroin gene catalogue.</title>
        <authorList>
            <person name="Kono N."/>
            <person name="Nakamura H."/>
            <person name="Ohtoshi R."/>
            <person name="Moran D.A.P."/>
            <person name="Shinohara A."/>
            <person name="Yoshida Y."/>
            <person name="Fujiwara M."/>
            <person name="Mori M."/>
            <person name="Tomita M."/>
            <person name="Arakawa K."/>
        </authorList>
    </citation>
    <scope>NUCLEOTIDE SEQUENCE [LARGE SCALE GENOMIC DNA]</scope>
</reference>